<gene>
    <name evidence="2" type="ORF">SCODWIG_01692</name>
</gene>
<dbReference type="GO" id="GO:0006123">
    <property type="term" value="P:mitochondrial electron transport, cytochrome c to oxygen"/>
    <property type="evidence" value="ECO:0007669"/>
    <property type="project" value="InterPro"/>
</dbReference>
<accession>A0A376B5L4</accession>
<dbReference type="InterPro" id="IPR036639">
    <property type="entry name" value="Cyt_c_oxidase_su4_sf"/>
</dbReference>
<dbReference type="Proteomes" id="UP000262825">
    <property type="component" value="Unassembled WGS sequence"/>
</dbReference>
<evidence type="ECO:0000313" key="2">
    <source>
        <dbReference type="EMBL" id="SSD59931.1"/>
    </source>
</evidence>
<evidence type="ECO:0000256" key="1">
    <source>
        <dbReference type="SAM" id="Phobius"/>
    </source>
</evidence>
<protein>
    <submittedName>
        <fullName evidence="2">Uncharacterized protein</fullName>
    </submittedName>
</protein>
<feature type="transmembrane region" description="Helical" evidence="1">
    <location>
        <begin position="109"/>
        <end position="130"/>
    </location>
</feature>
<sequence>MLKPIIRRGKFKAISKVECSSYINTKYNYTVPANSKIVYIPPDMSKISKHTWPDNYKQSIKDEICEYIDWKMIGPWHRMSKLDQKVAYFLAFGEYGPRQDKKILTPQEMLYKMIYTSILFGAFAVCIFNIKKDNDFNKKVDHLKTKLKPENN</sequence>
<keyword evidence="1" id="KW-0812">Transmembrane</keyword>
<dbReference type="GO" id="GO:0005739">
    <property type="term" value="C:mitochondrion"/>
    <property type="evidence" value="ECO:0007669"/>
    <property type="project" value="GOC"/>
</dbReference>
<keyword evidence="1" id="KW-1133">Transmembrane helix</keyword>
<name>A0A376B5L4_9ASCO</name>
<reference evidence="3" key="1">
    <citation type="submission" date="2018-06" db="EMBL/GenBank/DDBJ databases">
        <authorList>
            <person name="Guldener U."/>
        </authorList>
    </citation>
    <scope>NUCLEOTIDE SEQUENCE [LARGE SCALE GENOMIC DNA]</scope>
    <source>
        <strain evidence="3">UTAD17</strain>
    </source>
</reference>
<dbReference type="EMBL" id="UFAJ01000233">
    <property type="protein sequence ID" value="SSD59931.1"/>
    <property type="molecule type" value="Genomic_DNA"/>
</dbReference>
<dbReference type="VEuPathDB" id="FungiDB:SCODWIG_01692"/>
<organism evidence="2 3">
    <name type="scientific">Saccharomycodes ludwigii</name>
    <dbReference type="NCBI Taxonomy" id="36035"/>
    <lineage>
        <taxon>Eukaryota</taxon>
        <taxon>Fungi</taxon>
        <taxon>Dikarya</taxon>
        <taxon>Ascomycota</taxon>
        <taxon>Saccharomycotina</taxon>
        <taxon>Saccharomycetes</taxon>
        <taxon>Saccharomycodales</taxon>
        <taxon>Saccharomycodaceae</taxon>
        <taxon>Saccharomycodes</taxon>
    </lineage>
</organism>
<dbReference type="AlphaFoldDB" id="A0A376B5L4"/>
<dbReference type="SUPFAM" id="SSF81406">
    <property type="entry name" value="Mitochondrial cytochrome c oxidase subunit IV"/>
    <property type="match status" value="1"/>
</dbReference>
<dbReference type="OrthoDB" id="186013at2759"/>
<keyword evidence="3" id="KW-1185">Reference proteome</keyword>
<evidence type="ECO:0000313" key="3">
    <source>
        <dbReference type="Proteomes" id="UP000262825"/>
    </source>
</evidence>
<keyword evidence="1" id="KW-0472">Membrane</keyword>
<proteinExistence type="predicted"/>
<dbReference type="GO" id="GO:0045277">
    <property type="term" value="C:respiratory chain complex IV"/>
    <property type="evidence" value="ECO:0007669"/>
    <property type="project" value="InterPro"/>
</dbReference>